<proteinExistence type="predicted"/>
<evidence type="ECO:0000313" key="2">
    <source>
        <dbReference type="EMBL" id="RIA91868.1"/>
    </source>
</evidence>
<dbReference type="EMBL" id="QKYT01000140">
    <property type="protein sequence ID" value="RIA91868.1"/>
    <property type="molecule type" value="Genomic_DNA"/>
</dbReference>
<accession>A0A397T0M8</accession>
<protein>
    <submittedName>
        <fullName evidence="2">Uncharacterized protein</fullName>
    </submittedName>
</protein>
<sequence length="191" mass="22046">MKLNFFIVILKFLFISCIRISFNDFFTSAVTTAVSQNNTIREIFNLRDSKLEPFQKKLEITGINVHGNHQRGIPSPFRIQRLIPNRHLRQIYADGLIAAFIVHDPGDLDFNEDLTADLYHKELKWYHFPSSELAPKKYRIIISSSIEAMEVMEVDEFLTQNSLQKIIISADSVPSNRDVLIILSIVLKKIL</sequence>
<reference evidence="2 3" key="1">
    <citation type="submission" date="2018-06" db="EMBL/GenBank/DDBJ databases">
        <title>Comparative genomics reveals the genomic features of Rhizophagus irregularis, R. cerebriforme, R. diaphanum and Gigaspora rosea, and their symbiotic lifestyle signature.</title>
        <authorList>
            <person name="Morin E."/>
            <person name="San Clemente H."/>
            <person name="Chen E.C.H."/>
            <person name="De La Providencia I."/>
            <person name="Hainaut M."/>
            <person name="Kuo A."/>
            <person name="Kohler A."/>
            <person name="Murat C."/>
            <person name="Tang N."/>
            <person name="Roy S."/>
            <person name="Loubradou J."/>
            <person name="Henrissat B."/>
            <person name="Grigoriev I.V."/>
            <person name="Corradi N."/>
            <person name="Roux C."/>
            <person name="Martin F.M."/>
        </authorList>
    </citation>
    <scope>NUCLEOTIDE SEQUENCE [LARGE SCALE GENOMIC DNA]</scope>
    <source>
        <strain evidence="2 3">DAOM 227022</strain>
    </source>
</reference>
<dbReference type="Proteomes" id="UP000265703">
    <property type="component" value="Unassembled WGS sequence"/>
</dbReference>
<evidence type="ECO:0000256" key="1">
    <source>
        <dbReference type="SAM" id="SignalP"/>
    </source>
</evidence>
<keyword evidence="3" id="KW-1185">Reference proteome</keyword>
<feature type="signal peptide" evidence="1">
    <location>
        <begin position="1"/>
        <end position="17"/>
    </location>
</feature>
<dbReference type="AlphaFoldDB" id="A0A397T0M8"/>
<evidence type="ECO:0000313" key="3">
    <source>
        <dbReference type="Proteomes" id="UP000265703"/>
    </source>
</evidence>
<gene>
    <name evidence="2" type="ORF">C1645_766378</name>
</gene>
<organism evidence="2 3">
    <name type="scientific">Glomus cerebriforme</name>
    <dbReference type="NCBI Taxonomy" id="658196"/>
    <lineage>
        <taxon>Eukaryota</taxon>
        <taxon>Fungi</taxon>
        <taxon>Fungi incertae sedis</taxon>
        <taxon>Mucoromycota</taxon>
        <taxon>Glomeromycotina</taxon>
        <taxon>Glomeromycetes</taxon>
        <taxon>Glomerales</taxon>
        <taxon>Glomeraceae</taxon>
        <taxon>Glomus</taxon>
    </lineage>
</organism>
<comment type="caution">
    <text evidence="2">The sequence shown here is derived from an EMBL/GenBank/DDBJ whole genome shotgun (WGS) entry which is preliminary data.</text>
</comment>
<feature type="chain" id="PRO_5017366344" evidence="1">
    <location>
        <begin position="18"/>
        <end position="191"/>
    </location>
</feature>
<name>A0A397T0M8_9GLOM</name>
<keyword evidence="1" id="KW-0732">Signal</keyword>